<dbReference type="Pfam" id="PF08334">
    <property type="entry name" value="T2SSG"/>
    <property type="match status" value="1"/>
</dbReference>
<dbReference type="PRINTS" id="PR00813">
    <property type="entry name" value="BCTERIALGSPG"/>
</dbReference>
<feature type="transmembrane region" description="Helical" evidence="2">
    <location>
        <begin position="36"/>
        <end position="59"/>
    </location>
</feature>
<dbReference type="PROSITE" id="PS00409">
    <property type="entry name" value="PROKAR_NTER_METHYL"/>
    <property type="match status" value="1"/>
</dbReference>
<protein>
    <submittedName>
        <fullName evidence="4">Type II secretion system protein</fullName>
    </submittedName>
</protein>
<dbReference type="Gene3D" id="3.30.700.10">
    <property type="entry name" value="Glycoprotein, Type 4 Pilin"/>
    <property type="match status" value="1"/>
</dbReference>
<evidence type="ECO:0000313" key="4">
    <source>
        <dbReference type="EMBL" id="MEM5535228.1"/>
    </source>
</evidence>
<feature type="domain" description="Type II secretion system protein GspG C-terminal" evidence="3">
    <location>
        <begin position="64"/>
        <end position="138"/>
    </location>
</feature>
<sequence>MYFVDRCTSCGLSDRFSKSVKDDAFRKAVFRYQSGFTLLEMLVVAALLLVIAGGVVTSFRDVGSDATEQAARYQMQQLGDAIDAYYTDTGFIPSRDTPADLSFLFIKPASAADWSIDYRRGWRGPYLSGHKYLYVDIGDDLAANGTSVDDSSSAGEPNLIASGGDVIESVIAIADPFDHYPVDNGVSRSRDGCRTLDCLLQWRKIEDDSPLDRFGRPYLAIDLELLQDNSIVPGAARLVSLGGNGIYEPNSCDYSEVDPDATDYCSADLLCSSSGDDIVLCLR</sequence>
<dbReference type="Proteomes" id="UP001449225">
    <property type="component" value="Unassembled WGS sequence"/>
</dbReference>
<proteinExistence type="predicted"/>
<evidence type="ECO:0000313" key="5">
    <source>
        <dbReference type="Proteomes" id="UP001449225"/>
    </source>
</evidence>
<evidence type="ECO:0000259" key="3">
    <source>
        <dbReference type="Pfam" id="PF08334"/>
    </source>
</evidence>
<keyword evidence="2" id="KW-0472">Membrane</keyword>
<dbReference type="RefSeq" id="WP_342853592.1">
    <property type="nucleotide sequence ID" value="NZ_JBBMRA010000001.1"/>
</dbReference>
<accession>A0ABU9TND0</accession>
<keyword evidence="2" id="KW-0812">Transmembrane</keyword>
<dbReference type="InterPro" id="IPR000983">
    <property type="entry name" value="Bac_GSPG_pilin"/>
</dbReference>
<evidence type="ECO:0000256" key="2">
    <source>
        <dbReference type="SAM" id="Phobius"/>
    </source>
</evidence>
<organism evidence="4 5">
    <name type="scientific">Neptuniibacter pectenicola</name>
    <dbReference type="NCBI Taxonomy" id="1806669"/>
    <lineage>
        <taxon>Bacteria</taxon>
        <taxon>Pseudomonadati</taxon>
        <taxon>Pseudomonadota</taxon>
        <taxon>Gammaproteobacteria</taxon>
        <taxon>Oceanospirillales</taxon>
        <taxon>Oceanospirillaceae</taxon>
        <taxon>Neptuniibacter</taxon>
    </lineage>
</organism>
<dbReference type="InterPro" id="IPR012902">
    <property type="entry name" value="N_methyl_site"/>
</dbReference>
<comment type="caution">
    <text evidence="4">The sequence shown here is derived from an EMBL/GenBank/DDBJ whole genome shotgun (WGS) entry which is preliminary data.</text>
</comment>
<keyword evidence="1" id="KW-0488">Methylation</keyword>
<keyword evidence="2" id="KW-1133">Transmembrane helix</keyword>
<dbReference type="NCBIfam" id="TIGR02532">
    <property type="entry name" value="IV_pilin_GFxxxE"/>
    <property type="match status" value="1"/>
</dbReference>
<dbReference type="EMBL" id="JBBMRA010000001">
    <property type="protein sequence ID" value="MEM5535228.1"/>
    <property type="molecule type" value="Genomic_DNA"/>
</dbReference>
<dbReference type="InterPro" id="IPR045584">
    <property type="entry name" value="Pilin-like"/>
</dbReference>
<keyword evidence="5" id="KW-1185">Reference proteome</keyword>
<reference evidence="4 5" key="1">
    <citation type="submission" date="2024-03" db="EMBL/GenBank/DDBJ databases">
        <title>Community enrichment and isolation of bacterial strains for fucoidan degradation.</title>
        <authorList>
            <person name="Sichert A."/>
        </authorList>
    </citation>
    <scope>NUCLEOTIDE SEQUENCE [LARGE SCALE GENOMIC DNA]</scope>
    <source>
        <strain evidence="4 5">AS76</strain>
    </source>
</reference>
<dbReference type="SUPFAM" id="SSF54523">
    <property type="entry name" value="Pili subunits"/>
    <property type="match status" value="1"/>
</dbReference>
<dbReference type="Pfam" id="PF07963">
    <property type="entry name" value="N_methyl"/>
    <property type="match status" value="1"/>
</dbReference>
<gene>
    <name evidence="4" type="ORF">WNY58_02370</name>
</gene>
<dbReference type="InterPro" id="IPR013545">
    <property type="entry name" value="T2SS_protein-GspG_C"/>
</dbReference>
<evidence type="ECO:0000256" key="1">
    <source>
        <dbReference type="ARBA" id="ARBA00022481"/>
    </source>
</evidence>
<name>A0ABU9TND0_9GAMM</name>